<feature type="domain" description="Luciferase" evidence="1">
    <location>
        <begin position="39"/>
        <end position="107"/>
    </location>
</feature>
<dbReference type="PANTHER" id="PTHR38695:SF1">
    <property type="entry name" value="AMINO ACID PERMEASE_ SLC12A DOMAIN-CONTAINING PROTEIN"/>
    <property type="match status" value="1"/>
</dbReference>
<dbReference type="InterPro" id="IPR048273">
    <property type="entry name" value="Luciferase"/>
</dbReference>
<keyword evidence="3" id="KW-1185">Reference proteome</keyword>
<reference evidence="3" key="1">
    <citation type="journal article" date="2019" name="Int. J. Syst. Evol. Microbiol.">
        <title>The Global Catalogue of Microorganisms (GCM) 10K type strain sequencing project: providing services to taxonomists for standard genome sequencing and annotation.</title>
        <authorList>
            <consortium name="The Broad Institute Genomics Platform"/>
            <consortium name="The Broad Institute Genome Sequencing Center for Infectious Disease"/>
            <person name="Wu L."/>
            <person name="Ma J."/>
        </authorList>
    </citation>
    <scope>NUCLEOTIDE SEQUENCE [LARGE SCALE GENOMIC DNA]</scope>
    <source>
        <strain evidence="3">CCUG 43304</strain>
    </source>
</reference>
<evidence type="ECO:0000313" key="3">
    <source>
        <dbReference type="Proteomes" id="UP001596306"/>
    </source>
</evidence>
<dbReference type="Proteomes" id="UP001596306">
    <property type="component" value="Unassembled WGS sequence"/>
</dbReference>
<organism evidence="2 3">
    <name type="scientific">Luethyella okanaganae</name>
    <dbReference type="NCBI Taxonomy" id="69372"/>
    <lineage>
        <taxon>Bacteria</taxon>
        <taxon>Bacillati</taxon>
        <taxon>Actinomycetota</taxon>
        <taxon>Actinomycetes</taxon>
        <taxon>Micrococcales</taxon>
        <taxon>Microbacteriaceae</taxon>
        <taxon>Luethyella</taxon>
    </lineage>
</organism>
<dbReference type="PANTHER" id="PTHR38695">
    <property type="entry name" value="AMINO ACID PERMEASE_ SLC12A DOMAIN-CONTAINING PROTEIN"/>
    <property type="match status" value="1"/>
</dbReference>
<comment type="caution">
    <text evidence="2">The sequence shown here is derived from an EMBL/GenBank/DDBJ whole genome shotgun (WGS) entry which is preliminary data.</text>
</comment>
<gene>
    <name evidence="2" type="ORF">ACFQB0_04690</name>
</gene>
<sequence>MIALEGVREGKSGVSAPSSLALYLRRDLATGPSNAFFVGTEFAHLHGDGSGSLHLSLPLNLVEEVFTAGWGEQHPVVKLGGPPNWVMLFGPRDRAELDVVWGLVHASYVFARGDGSAAR</sequence>
<dbReference type="Pfam" id="PF17648">
    <property type="entry name" value="Luciferase"/>
    <property type="match status" value="1"/>
</dbReference>
<dbReference type="RefSeq" id="WP_386728185.1">
    <property type="nucleotide sequence ID" value="NZ_JBHSTP010000001.1"/>
</dbReference>
<evidence type="ECO:0000259" key="1">
    <source>
        <dbReference type="Pfam" id="PF17648"/>
    </source>
</evidence>
<accession>A0ABW1VFA6</accession>
<proteinExistence type="predicted"/>
<dbReference type="EMBL" id="JBHSTP010000001">
    <property type="protein sequence ID" value="MFC6355404.1"/>
    <property type="molecule type" value="Genomic_DNA"/>
</dbReference>
<evidence type="ECO:0000313" key="2">
    <source>
        <dbReference type="EMBL" id="MFC6355404.1"/>
    </source>
</evidence>
<dbReference type="InterPro" id="IPR040841">
    <property type="entry name" value="Luciferase_dom"/>
</dbReference>
<protein>
    <submittedName>
        <fullName evidence="2">Luciferase family protein</fullName>
    </submittedName>
</protein>
<name>A0ABW1VFA6_9MICO</name>